<dbReference type="EMBL" id="ML770615">
    <property type="protein sequence ID" value="KAE9383243.1"/>
    <property type="molecule type" value="Genomic_DNA"/>
</dbReference>
<dbReference type="Proteomes" id="UP000799118">
    <property type="component" value="Unassembled WGS sequence"/>
</dbReference>
<reference evidence="1" key="1">
    <citation type="journal article" date="2019" name="Environ. Microbiol.">
        <title>Fungal ecological strategies reflected in gene transcription - a case study of two litter decomposers.</title>
        <authorList>
            <person name="Barbi F."/>
            <person name="Kohler A."/>
            <person name="Barry K."/>
            <person name="Baskaran P."/>
            <person name="Daum C."/>
            <person name="Fauchery L."/>
            <person name="Ihrmark K."/>
            <person name="Kuo A."/>
            <person name="LaButti K."/>
            <person name="Lipzen A."/>
            <person name="Morin E."/>
            <person name="Grigoriev I.V."/>
            <person name="Henrissat B."/>
            <person name="Lindahl B."/>
            <person name="Martin F."/>
        </authorList>
    </citation>
    <scope>NUCLEOTIDE SEQUENCE</scope>
    <source>
        <strain evidence="1">JB14</strain>
    </source>
</reference>
<evidence type="ECO:0000313" key="2">
    <source>
        <dbReference type="Proteomes" id="UP000799118"/>
    </source>
</evidence>
<dbReference type="AlphaFoldDB" id="A0A6A4GCT0"/>
<accession>A0A6A4GCT0</accession>
<sequence length="74" mass="8657">MEWNASSTSKVRVYGKGRGRWNKRMHLVYPVRLHSVLATYNAKFSSWGDWKNTNGKRQNGICESGERVRTVEKR</sequence>
<gene>
    <name evidence="1" type="ORF">BT96DRAFT_929930</name>
</gene>
<keyword evidence="2" id="KW-1185">Reference proteome</keyword>
<proteinExistence type="predicted"/>
<evidence type="ECO:0000313" key="1">
    <source>
        <dbReference type="EMBL" id="KAE9383243.1"/>
    </source>
</evidence>
<organism evidence="1 2">
    <name type="scientific">Gymnopus androsaceus JB14</name>
    <dbReference type="NCBI Taxonomy" id="1447944"/>
    <lineage>
        <taxon>Eukaryota</taxon>
        <taxon>Fungi</taxon>
        <taxon>Dikarya</taxon>
        <taxon>Basidiomycota</taxon>
        <taxon>Agaricomycotina</taxon>
        <taxon>Agaricomycetes</taxon>
        <taxon>Agaricomycetidae</taxon>
        <taxon>Agaricales</taxon>
        <taxon>Marasmiineae</taxon>
        <taxon>Omphalotaceae</taxon>
        <taxon>Gymnopus</taxon>
    </lineage>
</organism>
<protein>
    <submittedName>
        <fullName evidence="1">Uncharacterized protein</fullName>
    </submittedName>
</protein>
<name>A0A6A4GCT0_9AGAR</name>